<name>A0ABD2H9Z2_PAGBO</name>
<evidence type="ECO:0000256" key="1">
    <source>
        <dbReference type="SAM" id="MobiDB-lite"/>
    </source>
</evidence>
<organism evidence="3 4">
    <name type="scientific">Pagothenia borchgrevinki</name>
    <name type="common">Bald rockcod</name>
    <name type="synonym">Trematomus borchgrevinki</name>
    <dbReference type="NCBI Taxonomy" id="8213"/>
    <lineage>
        <taxon>Eukaryota</taxon>
        <taxon>Metazoa</taxon>
        <taxon>Chordata</taxon>
        <taxon>Craniata</taxon>
        <taxon>Vertebrata</taxon>
        <taxon>Euteleostomi</taxon>
        <taxon>Actinopterygii</taxon>
        <taxon>Neopterygii</taxon>
        <taxon>Teleostei</taxon>
        <taxon>Neoteleostei</taxon>
        <taxon>Acanthomorphata</taxon>
        <taxon>Eupercaria</taxon>
        <taxon>Perciformes</taxon>
        <taxon>Notothenioidei</taxon>
        <taxon>Nototheniidae</taxon>
        <taxon>Pagothenia</taxon>
    </lineage>
</organism>
<reference evidence="3 4" key="1">
    <citation type="journal article" date="2022" name="G3 (Bethesda)">
        <title>Evaluating Illumina-, Nanopore-, and PacBio-based genome assembly strategies with the bald notothen, Trematomus borchgrevinki.</title>
        <authorList>
            <person name="Rayamajhi N."/>
            <person name="Cheng C.C."/>
            <person name="Catchen J.M."/>
        </authorList>
    </citation>
    <scope>NUCLEOTIDE SEQUENCE [LARGE SCALE GENOMIC DNA]</scope>
    <source>
        <strain evidence="3">AGRC-2024</strain>
    </source>
</reference>
<comment type="caution">
    <text evidence="3">The sequence shown here is derived from an EMBL/GenBank/DDBJ whole genome shotgun (WGS) entry which is preliminary data.</text>
</comment>
<dbReference type="Gene3D" id="1.10.10.60">
    <property type="entry name" value="Homeodomain-like"/>
    <property type="match status" value="1"/>
</dbReference>
<dbReference type="EMBL" id="JBIYXZ010002072">
    <property type="protein sequence ID" value="KAL3062178.1"/>
    <property type="molecule type" value="Genomic_DNA"/>
</dbReference>
<gene>
    <name evidence="3" type="ORF">OYC64_010148</name>
</gene>
<dbReference type="Pfam" id="PF13837">
    <property type="entry name" value="Myb_DNA-bind_4"/>
    <property type="match status" value="1"/>
</dbReference>
<feature type="compositionally biased region" description="Low complexity" evidence="1">
    <location>
        <begin position="151"/>
        <end position="187"/>
    </location>
</feature>
<dbReference type="Proteomes" id="UP001619887">
    <property type="component" value="Unassembled WGS sequence"/>
</dbReference>
<keyword evidence="4" id="KW-1185">Reference proteome</keyword>
<evidence type="ECO:0000313" key="3">
    <source>
        <dbReference type="EMBL" id="KAL3062178.1"/>
    </source>
</evidence>
<protein>
    <recommendedName>
        <fullName evidence="2">Myb/SANT-like DNA-binding domain-containing protein</fullName>
    </recommendedName>
</protein>
<reference evidence="3 4" key="2">
    <citation type="journal article" date="2024" name="G3 (Bethesda)">
        <title>The genome of the cryopelagic Antarctic bald notothen, Trematomus borchgrevinki.</title>
        <authorList>
            <person name="Rayamajhi N."/>
            <person name="Rivera-Colon A.G."/>
            <person name="Minhas B.F."/>
            <person name="Cheng C.C."/>
            <person name="Catchen J.M."/>
        </authorList>
    </citation>
    <scope>NUCLEOTIDE SEQUENCE [LARGE SCALE GENOMIC DNA]</scope>
    <source>
        <strain evidence="3">AGRC-2024</strain>
    </source>
</reference>
<dbReference type="InterPro" id="IPR044822">
    <property type="entry name" value="Myb_DNA-bind_4"/>
</dbReference>
<feature type="compositionally biased region" description="Basic and acidic residues" evidence="1">
    <location>
        <begin position="208"/>
        <end position="235"/>
    </location>
</feature>
<feature type="region of interest" description="Disordered" evidence="1">
    <location>
        <begin position="206"/>
        <end position="235"/>
    </location>
</feature>
<dbReference type="PANTHER" id="PTHR47595">
    <property type="entry name" value="HEAT SHOCK 70 KDA PROTEIN 14"/>
    <property type="match status" value="1"/>
</dbReference>
<sequence>MNPAVGPNIKLECDAKRGATTMAKKSTPWSVEEVTTFLHYIADDKIQRELDGATRNIKVFQEVSTLMSTSGYSRTAVQCREKLKKMKGEYRLVKDNNNTRGASRKNWKWFDLMDSIYGHRPSSVGREGGLDLATASLHDDDIGNSMKKPTTSRASTSSISTAQTPARPQTQTPTRAQTPTPSASSTPLGKRKRGGEELALLERQLAQQKEHQEQKLAQQKEHQEQNLAEQREDRALQKEDRALQAQYMNQTMVEAREARVLEAALRREEMAHAESFNVSFLRTLCQVLGGTGSQRAPSPPPL</sequence>
<dbReference type="PANTHER" id="PTHR47595:SF1">
    <property type="entry name" value="MYB_SANT-LIKE DNA-BINDING DOMAIN-CONTAINING PROTEIN"/>
    <property type="match status" value="1"/>
</dbReference>
<proteinExistence type="predicted"/>
<accession>A0ABD2H9Z2</accession>
<feature type="region of interest" description="Disordered" evidence="1">
    <location>
        <begin position="137"/>
        <end position="193"/>
    </location>
</feature>
<evidence type="ECO:0000313" key="4">
    <source>
        <dbReference type="Proteomes" id="UP001619887"/>
    </source>
</evidence>
<dbReference type="AlphaFoldDB" id="A0ABD2H9Z2"/>
<feature type="domain" description="Myb/SANT-like DNA-binding" evidence="2">
    <location>
        <begin position="28"/>
        <end position="116"/>
    </location>
</feature>
<evidence type="ECO:0000259" key="2">
    <source>
        <dbReference type="Pfam" id="PF13837"/>
    </source>
</evidence>